<dbReference type="FunFam" id="3.30.200.20:FF:000059">
    <property type="entry name" value="S-receptor-like serine/threonine-protein kinase"/>
    <property type="match status" value="1"/>
</dbReference>
<dbReference type="SMART" id="SM00108">
    <property type="entry name" value="B_lectin"/>
    <property type="match status" value="1"/>
</dbReference>
<dbReference type="PIRSF" id="PIRSF000641">
    <property type="entry name" value="SRK"/>
    <property type="match status" value="1"/>
</dbReference>
<dbReference type="PANTHER" id="PTHR47974:SF31">
    <property type="entry name" value="RECEPTOR-LIKE SERINE_THREONINE-PROTEIN KINASE"/>
    <property type="match status" value="1"/>
</dbReference>
<evidence type="ECO:0000259" key="22">
    <source>
        <dbReference type="PROSITE" id="PS50948"/>
    </source>
</evidence>
<dbReference type="GO" id="GO:0106310">
    <property type="term" value="F:protein serine kinase activity"/>
    <property type="evidence" value="ECO:0007669"/>
    <property type="project" value="RHEA"/>
</dbReference>
<evidence type="ECO:0000256" key="3">
    <source>
        <dbReference type="ARBA" id="ARBA00022536"/>
    </source>
</evidence>
<feature type="domain" description="Apple" evidence="22">
    <location>
        <begin position="345"/>
        <end position="421"/>
    </location>
</feature>
<keyword evidence="9 17" id="KW-0067">ATP-binding</keyword>
<feature type="chain" id="PRO_5002648777" description="Receptor-like serine/threonine-protein kinase" evidence="19">
    <location>
        <begin position="25"/>
        <end position="804"/>
    </location>
</feature>
<dbReference type="Pfam" id="PF00024">
    <property type="entry name" value="PAN_1"/>
    <property type="match status" value="1"/>
</dbReference>
<evidence type="ECO:0000313" key="24">
    <source>
        <dbReference type="Proteomes" id="UP000007015"/>
    </source>
</evidence>
<dbReference type="CDD" id="cd01098">
    <property type="entry name" value="PAN_AP_plant"/>
    <property type="match status" value="1"/>
</dbReference>
<dbReference type="InterPro" id="IPR003609">
    <property type="entry name" value="Pan_app"/>
</dbReference>
<dbReference type="SMART" id="SM00473">
    <property type="entry name" value="PAN_AP"/>
    <property type="match status" value="1"/>
</dbReference>
<dbReference type="EC" id="2.7.11.1" evidence="17"/>
<evidence type="ECO:0000256" key="7">
    <source>
        <dbReference type="ARBA" id="ARBA00022741"/>
    </source>
</evidence>
<dbReference type="CDD" id="cd14066">
    <property type="entry name" value="STKc_IRAK"/>
    <property type="match status" value="1"/>
</dbReference>
<evidence type="ECO:0000256" key="16">
    <source>
        <dbReference type="ARBA" id="ARBA00048679"/>
    </source>
</evidence>
<comment type="similarity">
    <text evidence="17">Belongs to the protein kinase superfamily. Ser/Thr protein kinase family.</text>
</comment>
<evidence type="ECO:0000256" key="17">
    <source>
        <dbReference type="PIRNR" id="PIRNR000641"/>
    </source>
</evidence>
<feature type="signal peptide" evidence="19">
    <location>
        <begin position="1"/>
        <end position="24"/>
    </location>
</feature>
<feature type="binding site" evidence="18">
    <location>
        <position position="548"/>
    </location>
    <ligand>
        <name>ATP</name>
        <dbReference type="ChEBI" id="CHEBI:30616"/>
    </ligand>
</feature>
<dbReference type="InterPro" id="IPR000719">
    <property type="entry name" value="Prot_kinase_dom"/>
</dbReference>
<keyword evidence="14" id="KW-0325">Glycoprotein</keyword>
<dbReference type="Pfam" id="PF00069">
    <property type="entry name" value="Pkinase"/>
    <property type="match status" value="1"/>
</dbReference>
<evidence type="ECO:0000256" key="11">
    <source>
        <dbReference type="ARBA" id="ARBA00023136"/>
    </source>
</evidence>
<dbReference type="GO" id="GO:0004674">
    <property type="term" value="F:protein serine/threonine kinase activity"/>
    <property type="evidence" value="ECO:0007669"/>
    <property type="project" value="UniProtKB-KW"/>
</dbReference>
<dbReference type="Proteomes" id="UP000007015">
    <property type="component" value="Chromosome 6"/>
</dbReference>
<evidence type="ECO:0000256" key="12">
    <source>
        <dbReference type="ARBA" id="ARBA00023157"/>
    </source>
</evidence>
<dbReference type="OMA" id="SEDQCLW"/>
<dbReference type="InterPro" id="IPR000858">
    <property type="entry name" value="S_locus_glycoprot_dom"/>
</dbReference>
<evidence type="ECO:0000259" key="20">
    <source>
        <dbReference type="PROSITE" id="PS50011"/>
    </source>
</evidence>
<feature type="domain" description="Bulb-type lectin" evidence="21">
    <location>
        <begin position="22"/>
        <end position="151"/>
    </location>
</feature>
<keyword evidence="11" id="KW-0472">Membrane</keyword>
<dbReference type="PROSITE" id="PS50948">
    <property type="entry name" value="PAN"/>
    <property type="match status" value="1"/>
</dbReference>
<dbReference type="PROSITE" id="PS00107">
    <property type="entry name" value="PROTEIN_KINASE_ATP"/>
    <property type="match status" value="1"/>
</dbReference>
<comment type="subcellular location">
    <subcellularLocation>
        <location evidence="1">Membrane</location>
        <topology evidence="1">Single-pass type I membrane protein</topology>
    </subcellularLocation>
</comment>
<dbReference type="Gene3D" id="3.50.4.10">
    <property type="entry name" value="Hepatocyte Growth Factor"/>
    <property type="match status" value="1"/>
</dbReference>
<keyword evidence="24" id="KW-1185">Reference proteome</keyword>
<dbReference type="CDD" id="cd00028">
    <property type="entry name" value="B_lectin"/>
    <property type="match status" value="1"/>
</dbReference>
<dbReference type="Gene3D" id="2.90.10.10">
    <property type="entry name" value="Bulb-type lectin domain"/>
    <property type="match status" value="1"/>
</dbReference>
<dbReference type="PANTHER" id="PTHR47974">
    <property type="entry name" value="OS07G0415500 PROTEIN"/>
    <property type="match status" value="1"/>
</dbReference>
<keyword evidence="8 17" id="KW-0418">Kinase</keyword>
<proteinExistence type="inferred from homology"/>
<dbReference type="FunFam" id="1.10.510.10:FF:000302">
    <property type="entry name" value="Serine/threonine-protein kinase"/>
    <property type="match status" value="1"/>
</dbReference>
<reference evidence="23 24" key="1">
    <citation type="journal article" date="2005" name="PLoS Biol.">
        <title>The genomes of Oryza sativa: a history of duplications.</title>
        <authorList>
            <person name="Yu J."/>
            <person name="Wang J."/>
            <person name="Lin W."/>
            <person name="Li S."/>
            <person name="Li H."/>
            <person name="Zhou J."/>
            <person name="Ni P."/>
            <person name="Dong W."/>
            <person name="Hu S."/>
            <person name="Zeng C."/>
            <person name="Zhang J."/>
            <person name="Zhang Y."/>
            <person name="Li R."/>
            <person name="Xu Z."/>
            <person name="Li S."/>
            <person name="Li X."/>
            <person name="Zheng H."/>
            <person name="Cong L."/>
            <person name="Lin L."/>
            <person name="Yin J."/>
            <person name="Geng J."/>
            <person name="Li G."/>
            <person name="Shi J."/>
            <person name="Liu J."/>
            <person name="Lv H."/>
            <person name="Li J."/>
            <person name="Wang J."/>
            <person name="Deng Y."/>
            <person name="Ran L."/>
            <person name="Shi X."/>
            <person name="Wang X."/>
            <person name="Wu Q."/>
            <person name="Li C."/>
            <person name="Ren X."/>
            <person name="Wang J."/>
            <person name="Wang X."/>
            <person name="Li D."/>
            <person name="Liu D."/>
            <person name="Zhang X."/>
            <person name="Ji Z."/>
            <person name="Zhao W."/>
            <person name="Sun Y."/>
            <person name="Zhang Z."/>
            <person name="Bao J."/>
            <person name="Han Y."/>
            <person name="Dong L."/>
            <person name="Ji J."/>
            <person name="Chen P."/>
            <person name="Wu S."/>
            <person name="Liu J."/>
            <person name="Xiao Y."/>
            <person name="Bu D."/>
            <person name="Tan J."/>
            <person name="Yang L."/>
            <person name="Ye C."/>
            <person name="Zhang J."/>
            <person name="Xu J."/>
            <person name="Zhou Y."/>
            <person name="Yu Y."/>
            <person name="Zhang B."/>
            <person name="Zhuang S."/>
            <person name="Wei H."/>
            <person name="Liu B."/>
            <person name="Lei M."/>
            <person name="Yu H."/>
            <person name="Li Y."/>
            <person name="Xu H."/>
            <person name="Wei S."/>
            <person name="He X."/>
            <person name="Fang L."/>
            <person name="Zhang Z."/>
            <person name="Zhang Y."/>
            <person name="Huang X."/>
            <person name="Su Z."/>
            <person name="Tong W."/>
            <person name="Li J."/>
            <person name="Tong Z."/>
            <person name="Li S."/>
            <person name="Ye J."/>
            <person name="Wang L."/>
            <person name="Fang L."/>
            <person name="Lei T."/>
            <person name="Chen C."/>
            <person name="Chen H."/>
            <person name="Xu Z."/>
            <person name="Li H."/>
            <person name="Huang H."/>
            <person name="Zhang F."/>
            <person name="Xu H."/>
            <person name="Li N."/>
            <person name="Zhao C."/>
            <person name="Li S."/>
            <person name="Dong L."/>
            <person name="Huang Y."/>
            <person name="Li L."/>
            <person name="Xi Y."/>
            <person name="Qi Q."/>
            <person name="Li W."/>
            <person name="Zhang B."/>
            <person name="Hu W."/>
            <person name="Zhang Y."/>
            <person name="Tian X."/>
            <person name="Jiao Y."/>
            <person name="Liang X."/>
            <person name="Jin J."/>
            <person name="Gao L."/>
            <person name="Zheng W."/>
            <person name="Hao B."/>
            <person name="Liu S."/>
            <person name="Wang W."/>
            <person name="Yuan L."/>
            <person name="Cao M."/>
            <person name="McDermott J."/>
            <person name="Samudrala R."/>
            <person name="Wang J."/>
            <person name="Wong G.K."/>
            <person name="Yang H."/>
        </authorList>
    </citation>
    <scope>NUCLEOTIDE SEQUENCE [LARGE SCALE GENOMIC DNA]</scope>
    <source>
        <strain evidence="24">cv. 93-11</strain>
    </source>
</reference>
<dbReference type="Pfam" id="PF00954">
    <property type="entry name" value="S_locus_glycop"/>
    <property type="match status" value="1"/>
</dbReference>
<keyword evidence="13" id="KW-0675">Receptor</keyword>
<gene>
    <name evidence="23" type="ORF">OsI_21808</name>
</gene>
<keyword evidence="3" id="KW-0245">EGF-like domain</keyword>
<organism evidence="23 24">
    <name type="scientific">Oryza sativa subsp. indica</name>
    <name type="common">Rice</name>
    <dbReference type="NCBI Taxonomy" id="39946"/>
    <lineage>
        <taxon>Eukaryota</taxon>
        <taxon>Viridiplantae</taxon>
        <taxon>Streptophyta</taxon>
        <taxon>Embryophyta</taxon>
        <taxon>Tracheophyta</taxon>
        <taxon>Spermatophyta</taxon>
        <taxon>Magnoliopsida</taxon>
        <taxon>Liliopsida</taxon>
        <taxon>Poales</taxon>
        <taxon>Poaceae</taxon>
        <taxon>BOP clade</taxon>
        <taxon>Oryzoideae</taxon>
        <taxon>Oryzeae</taxon>
        <taxon>Oryzinae</taxon>
        <taxon>Oryza</taxon>
        <taxon>Oryza sativa</taxon>
    </lineage>
</organism>
<dbReference type="InterPro" id="IPR011009">
    <property type="entry name" value="Kinase-like_dom_sf"/>
</dbReference>
<evidence type="ECO:0000256" key="4">
    <source>
        <dbReference type="ARBA" id="ARBA00022679"/>
    </source>
</evidence>
<evidence type="ECO:0000256" key="15">
    <source>
        <dbReference type="ARBA" id="ARBA00047899"/>
    </source>
</evidence>
<dbReference type="STRING" id="39946.A2Y9Q7"/>
<keyword evidence="10" id="KW-1133">Transmembrane helix</keyword>
<keyword evidence="12" id="KW-1015">Disulfide bond</keyword>
<keyword evidence="2 17" id="KW-0723">Serine/threonine-protein kinase</keyword>
<dbReference type="Gene3D" id="3.30.200.20">
    <property type="entry name" value="Phosphorylase Kinase, domain 1"/>
    <property type="match status" value="1"/>
</dbReference>
<dbReference type="SMART" id="SM00220">
    <property type="entry name" value="S_TKc"/>
    <property type="match status" value="1"/>
</dbReference>
<dbReference type="PROSITE" id="PS50011">
    <property type="entry name" value="PROTEIN_KINASE_DOM"/>
    <property type="match status" value="1"/>
</dbReference>
<feature type="domain" description="Protein kinase" evidence="20">
    <location>
        <begin position="519"/>
        <end position="804"/>
    </location>
</feature>
<dbReference type="HOGENOM" id="CLU_000288_116_2_1"/>
<evidence type="ECO:0000256" key="10">
    <source>
        <dbReference type="ARBA" id="ARBA00022989"/>
    </source>
</evidence>
<evidence type="ECO:0000256" key="13">
    <source>
        <dbReference type="ARBA" id="ARBA00023170"/>
    </source>
</evidence>
<dbReference type="InterPro" id="IPR001480">
    <property type="entry name" value="Bulb-type_lectin_dom"/>
</dbReference>
<name>A2Y9Q7_ORYSI</name>
<dbReference type="GO" id="GO:0016020">
    <property type="term" value="C:membrane"/>
    <property type="evidence" value="ECO:0007669"/>
    <property type="project" value="UniProtKB-SubCell"/>
</dbReference>
<protein>
    <recommendedName>
        <fullName evidence="17">Receptor-like serine/threonine-protein kinase</fullName>
        <ecNumber evidence="17">2.7.11.1</ecNumber>
    </recommendedName>
</protein>
<comment type="catalytic activity">
    <reaction evidence="15 17">
        <text>L-threonyl-[protein] + ATP = O-phospho-L-threonyl-[protein] + ADP + H(+)</text>
        <dbReference type="Rhea" id="RHEA:46608"/>
        <dbReference type="Rhea" id="RHEA-COMP:11060"/>
        <dbReference type="Rhea" id="RHEA-COMP:11605"/>
        <dbReference type="ChEBI" id="CHEBI:15378"/>
        <dbReference type="ChEBI" id="CHEBI:30013"/>
        <dbReference type="ChEBI" id="CHEBI:30616"/>
        <dbReference type="ChEBI" id="CHEBI:61977"/>
        <dbReference type="ChEBI" id="CHEBI:456216"/>
        <dbReference type="EC" id="2.7.11.1"/>
    </reaction>
</comment>
<dbReference type="GO" id="GO:0005524">
    <property type="term" value="F:ATP binding"/>
    <property type="evidence" value="ECO:0007669"/>
    <property type="project" value="UniProtKB-UniRule"/>
</dbReference>
<evidence type="ECO:0000256" key="2">
    <source>
        <dbReference type="ARBA" id="ARBA00022527"/>
    </source>
</evidence>
<evidence type="ECO:0000256" key="8">
    <source>
        <dbReference type="ARBA" id="ARBA00022777"/>
    </source>
</evidence>
<dbReference type="PROSITE" id="PS00108">
    <property type="entry name" value="PROTEIN_KINASE_ST"/>
    <property type="match status" value="1"/>
</dbReference>
<sequence>MAMRGVHIFTTLISFLFMLTTALAEDKKSYLARGSSVSTEDDTKTILVSPNGDFACGFYKVATNAFTFSIWFSRSSEKTVAWTANRDAPVNGKGSRLTFRKNGSLALVDYNGTVVWRSNTTATRASFAKLLDNGNLVVVDSEDQCLWRSFDSPTDTLLPLQPMTRDTKLVSASARGLPYSGLYTFFFDSNNMLSLIYNGPETSSIYWPNPFDRSWENGRTTYNSSQYGILNQEGMFLASDKLQFEASDLGDKDVMRRLTLDYDGNLRLYSLNATNGKWSVSCLAFPRVCEIHGLCGKNSFCTYMPSLQCSCLEGFEMTEPSDWSQGCRRKENITVKRDHNANDNTEQRFIFVEIPKTDFYGYDFNYTPSVTLPVCKQICLNDDGCEAFAYRKGKGECYPKALLINGKKFPDPSNEIYLKFSKVSSSQLLASKPSHICKVTEKDAYPSLQMFEGSNSKFNFGYFLSSALTLLVVEVILVTVVCWAANKWGRRPEIQDEGYTIISSQFRRFSYKELEKATEFFQEELGSGGSGAVYKGILDDNRKVAVKKLNDVIQGDQEFKSELSIIGRVYHMNLVRIWGYCAEKTHKLLVSEFVENGSLDRVLSDHLGLFPVLQWSQRYNIALGVAKGLAYLHHECLEWIVHCDVKPENILLDKDFEPKIADFGLVKLLSRGSNTHNQSKVHGTRGYIAPEWALNLPITGKADVYSYGVVLLELVKGNRVSRWVVDGEEEVEMAVKRTADVLKEKLAREDQSWLLEFVDCRLDGEFNYSQAATVLKIAVSCVEEERRRRPSMSSVVEILLSIVE</sequence>
<evidence type="ECO:0000256" key="6">
    <source>
        <dbReference type="ARBA" id="ARBA00022729"/>
    </source>
</evidence>
<dbReference type="InterPro" id="IPR008271">
    <property type="entry name" value="Ser/Thr_kinase_AS"/>
</dbReference>
<evidence type="ECO:0000256" key="19">
    <source>
        <dbReference type="SAM" id="SignalP"/>
    </source>
</evidence>
<evidence type="ECO:0000256" key="9">
    <source>
        <dbReference type="ARBA" id="ARBA00022840"/>
    </source>
</evidence>
<keyword evidence="6 19" id="KW-0732">Signal</keyword>
<evidence type="ECO:0000259" key="21">
    <source>
        <dbReference type="PROSITE" id="PS50927"/>
    </source>
</evidence>
<evidence type="ECO:0000256" key="1">
    <source>
        <dbReference type="ARBA" id="ARBA00004479"/>
    </source>
</evidence>
<dbReference type="Gene3D" id="1.10.510.10">
    <property type="entry name" value="Transferase(Phosphotransferase) domain 1"/>
    <property type="match status" value="1"/>
</dbReference>
<dbReference type="SUPFAM" id="SSF56112">
    <property type="entry name" value="Protein kinase-like (PK-like)"/>
    <property type="match status" value="1"/>
</dbReference>
<dbReference type="InterPro" id="IPR024171">
    <property type="entry name" value="SRK-like_kinase"/>
</dbReference>
<keyword evidence="4 17" id="KW-0808">Transferase</keyword>
<dbReference type="Pfam" id="PF01453">
    <property type="entry name" value="B_lectin"/>
    <property type="match status" value="1"/>
</dbReference>
<dbReference type="InterPro" id="IPR017441">
    <property type="entry name" value="Protein_kinase_ATP_BS"/>
</dbReference>
<dbReference type="Gramene" id="BGIOSGA021839-TA">
    <property type="protein sequence ID" value="BGIOSGA021839-PA"/>
    <property type="gene ID" value="BGIOSGA021839"/>
</dbReference>
<evidence type="ECO:0000256" key="18">
    <source>
        <dbReference type="PROSITE-ProRule" id="PRU10141"/>
    </source>
</evidence>
<dbReference type="InterPro" id="IPR036426">
    <property type="entry name" value="Bulb-type_lectin_dom_sf"/>
</dbReference>
<dbReference type="AlphaFoldDB" id="A2Y9Q7"/>
<dbReference type="GO" id="GO:0051707">
    <property type="term" value="P:response to other organism"/>
    <property type="evidence" value="ECO:0007669"/>
    <property type="project" value="UniProtKB-ARBA"/>
</dbReference>
<dbReference type="PROSITE" id="PS50927">
    <property type="entry name" value="BULB_LECTIN"/>
    <property type="match status" value="1"/>
</dbReference>
<keyword evidence="5" id="KW-0812">Transmembrane</keyword>
<dbReference type="FunFam" id="2.90.10.10:FF:000007">
    <property type="entry name" value="Serine/threonine-protein kinase"/>
    <property type="match status" value="1"/>
</dbReference>
<keyword evidence="7 17" id="KW-0547">Nucleotide-binding</keyword>
<dbReference type="SUPFAM" id="SSF51110">
    <property type="entry name" value="alpha-D-mannose-specific plant lectins"/>
    <property type="match status" value="1"/>
</dbReference>
<dbReference type="GO" id="GO:0048544">
    <property type="term" value="P:recognition of pollen"/>
    <property type="evidence" value="ECO:0007669"/>
    <property type="project" value="InterPro"/>
</dbReference>
<dbReference type="EMBL" id="CM000131">
    <property type="protein sequence ID" value="EAY99817.1"/>
    <property type="molecule type" value="Genomic_DNA"/>
</dbReference>
<comment type="catalytic activity">
    <reaction evidence="16 17">
        <text>L-seryl-[protein] + ATP = O-phospho-L-seryl-[protein] + ADP + H(+)</text>
        <dbReference type="Rhea" id="RHEA:17989"/>
        <dbReference type="Rhea" id="RHEA-COMP:9863"/>
        <dbReference type="Rhea" id="RHEA-COMP:11604"/>
        <dbReference type="ChEBI" id="CHEBI:15378"/>
        <dbReference type="ChEBI" id="CHEBI:29999"/>
        <dbReference type="ChEBI" id="CHEBI:30616"/>
        <dbReference type="ChEBI" id="CHEBI:83421"/>
        <dbReference type="ChEBI" id="CHEBI:456216"/>
        <dbReference type="EC" id="2.7.11.1"/>
    </reaction>
</comment>
<evidence type="ECO:0000256" key="14">
    <source>
        <dbReference type="ARBA" id="ARBA00023180"/>
    </source>
</evidence>
<evidence type="ECO:0000313" key="23">
    <source>
        <dbReference type="EMBL" id="EAY99817.1"/>
    </source>
</evidence>
<evidence type="ECO:0000256" key="5">
    <source>
        <dbReference type="ARBA" id="ARBA00022692"/>
    </source>
</evidence>
<accession>A2Y9Q7</accession>